<evidence type="ECO:0000256" key="1">
    <source>
        <dbReference type="ARBA" id="ARBA00011738"/>
    </source>
</evidence>
<evidence type="ECO:0000313" key="6">
    <source>
        <dbReference type="Proteomes" id="UP001279642"/>
    </source>
</evidence>
<keyword evidence="6" id="KW-1185">Reference proteome</keyword>
<reference evidence="5 6" key="1">
    <citation type="journal article" date="2016" name="Antonie Van Leeuwenhoek">
        <title>Dongia soli sp. nov., isolated from soil from Dokdo, Korea.</title>
        <authorList>
            <person name="Kim D.U."/>
            <person name="Lee H."/>
            <person name="Kim H."/>
            <person name="Kim S.G."/>
            <person name="Ka J.O."/>
        </authorList>
    </citation>
    <scope>NUCLEOTIDE SEQUENCE [LARGE SCALE GENOMIC DNA]</scope>
    <source>
        <strain evidence="5 6">D78</strain>
    </source>
</reference>
<dbReference type="RefSeq" id="WP_320509308.1">
    <property type="nucleotide sequence ID" value="NZ_JAXCLW010000004.1"/>
</dbReference>
<dbReference type="NCBIfam" id="NF009932">
    <property type="entry name" value="PRK13395.1"/>
    <property type="match status" value="1"/>
</dbReference>
<evidence type="ECO:0000256" key="3">
    <source>
        <dbReference type="ARBA" id="ARBA00023239"/>
    </source>
</evidence>
<protein>
    <submittedName>
        <fullName evidence="5">Ureidoglycolate lyase</fullName>
    </submittedName>
</protein>
<dbReference type="InterPro" id="IPR011051">
    <property type="entry name" value="RmlC_Cupin_sf"/>
</dbReference>
<accession>A0ABU5EFD6</accession>
<dbReference type="Proteomes" id="UP001279642">
    <property type="component" value="Unassembled WGS sequence"/>
</dbReference>
<evidence type="ECO:0000256" key="2">
    <source>
        <dbReference type="ARBA" id="ARBA00022631"/>
    </source>
</evidence>
<evidence type="ECO:0000256" key="4">
    <source>
        <dbReference type="ARBA" id="ARBA00047684"/>
    </source>
</evidence>
<dbReference type="PANTHER" id="PTHR21221">
    <property type="entry name" value="UREIDOGLYCOLATE HYDROLASE"/>
    <property type="match status" value="1"/>
</dbReference>
<dbReference type="InterPro" id="IPR047233">
    <property type="entry name" value="UAH_cupin"/>
</dbReference>
<sequence length="167" mass="18815">MELHRLRTEALTKEAFAPFGDVIQVAEAKSHFTINQGWAERYHDLATIDVLDDGGRPILGIVRAEPRPLPLRLRIMERHPRGSQAFVPLQPCSFLVVVALPGEAPAREDFRCFRTVPGQGVNYARGVWHHPLIALERSTDFLVMDRGGAGANCDEAFYDNQQIWLEN</sequence>
<dbReference type="PIRSF" id="PIRSF017306">
    <property type="entry name" value="Ureidogly_hydro"/>
    <property type="match status" value="1"/>
</dbReference>
<proteinExistence type="predicted"/>
<comment type="catalytic activity">
    <reaction evidence="4">
        <text>(S)-ureidoglycolate = urea + glyoxylate</text>
        <dbReference type="Rhea" id="RHEA:11304"/>
        <dbReference type="ChEBI" id="CHEBI:16199"/>
        <dbReference type="ChEBI" id="CHEBI:36655"/>
        <dbReference type="ChEBI" id="CHEBI:57296"/>
        <dbReference type="EC" id="4.3.2.3"/>
    </reaction>
</comment>
<organism evidence="5 6">
    <name type="scientific">Dongia soli</name>
    <dbReference type="NCBI Taxonomy" id="600628"/>
    <lineage>
        <taxon>Bacteria</taxon>
        <taxon>Pseudomonadati</taxon>
        <taxon>Pseudomonadota</taxon>
        <taxon>Alphaproteobacteria</taxon>
        <taxon>Rhodospirillales</taxon>
        <taxon>Dongiaceae</taxon>
        <taxon>Dongia</taxon>
    </lineage>
</organism>
<dbReference type="GO" id="GO:0016829">
    <property type="term" value="F:lyase activity"/>
    <property type="evidence" value="ECO:0007669"/>
    <property type="project" value="UniProtKB-KW"/>
</dbReference>
<dbReference type="Pfam" id="PF04115">
    <property type="entry name" value="Ureidogly_lyase"/>
    <property type="match status" value="1"/>
</dbReference>
<dbReference type="InterPro" id="IPR007247">
    <property type="entry name" value="Ureidogly_lyase"/>
</dbReference>
<dbReference type="EMBL" id="JAXCLW010000004">
    <property type="protein sequence ID" value="MDY0884240.1"/>
    <property type="molecule type" value="Genomic_DNA"/>
</dbReference>
<dbReference type="PANTHER" id="PTHR21221:SF1">
    <property type="entry name" value="UREIDOGLYCOLATE LYASE"/>
    <property type="match status" value="1"/>
</dbReference>
<evidence type="ECO:0000313" key="5">
    <source>
        <dbReference type="EMBL" id="MDY0884240.1"/>
    </source>
</evidence>
<comment type="subunit">
    <text evidence="1">Homodimer.</text>
</comment>
<keyword evidence="3 5" id="KW-0456">Lyase</keyword>
<comment type="caution">
    <text evidence="5">The sequence shown here is derived from an EMBL/GenBank/DDBJ whole genome shotgun (WGS) entry which is preliminary data.</text>
</comment>
<gene>
    <name evidence="5" type="ORF">SMD27_15450</name>
</gene>
<dbReference type="CDD" id="cd20298">
    <property type="entry name" value="cupin_UAH"/>
    <property type="match status" value="1"/>
</dbReference>
<keyword evidence="2" id="KW-0659">Purine metabolism</keyword>
<dbReference type="InterPro" id="IPR024060">
    <property type="entry name" value="Ureidoglycolate_lyase_dom_sf"/>
</dbReference>
<dbReference type="SUPFAM" id="SSF51182">
    <property type="entry name" value="RmlC-like cupins"/>
    <property type="match status" value="1"/>
</dbReference>
<dbReference type="Gene3D" id="2.60.120.480">
    <property type="entry name" value="Ureidoglycolate hydrolase"/>
    <property type="match status" value="1"/>
</dbReference>
<name>A0ABU5EFD6_9PROT</name>